<keyword evidence="6" id="KW-0547">Nucleotide-binding</keyword>
<evidence type="ECO:0000256" key="1">
    <source>
        <dbReference type="ARBA" id="ARBA00005201"/>
    </source>
</evidence>
<name>A0AAD2DHP1_9LAMI</name>
<dbReference type="PANTHER" id="PTHR18901">
    <property type="entry name" value="2-DEOXYGLUCOSE-6-PHOSPHATE PHOSPHATASE 2"/>
    <property type="match status" value="1"/>
</dbReference>
<dbReference type="FunFam" id="3.40.50.1000:FF:000119">
    <property type="entry name" value="Bifunctional riboflavin kinase/FMN phosphatase"/>
    <property type="match status" value="1"/>
</dbReference>
<dbReference type="InterPro" id="IPR036412">
    <property type="entry name" value="HAD-like_sf"/>
</dbReference>
<keyword evidence="3" id="KW-0285">Flavoprotein</keyword>
<dbReference type="EC" id="2.7.1.26" evidence="2"/>
<dbReference type="SFLD" id="SFLDG01135">
    <property type="entry name" value="C1.5.6:_HAD__Beta-PGM__Phospha"/>
    <property type="match status" value="1"/>
</dbReference>
<evidence type="ECO:0000256" key="4">
    <source>
        <dbReference type="ARBA" id="ARBA00022643"/>
    </source>
</evidence>
<dbReference type="InterPro" id="IPR023198">
    <property type="entry name" value="PGP-like_dom2"/>
</dbReference>
<accession>A0AAD2DHP1</accession>
<dbReference type="GO" id="GO:0009231">
    <property type="term" value="P:riboflavin biosynthetic process"/>
    <property type="evidence" value="ECO:0007669"/>
    <property type="project" value="InterPro"/>
</dbReference>
<dbReference type="PROSITE" id="PS01228">
    <property type="entry name" value="COF_1"/>
    <property type="match status" value="1"/>
</dbReference>
<reference evidence="9" key="1">
    <citation type="submission" date="2023-05" db="EMBL/GenBank/DDBJ databases">
        <authorList>
            <person name="Huff M."/>
        </authorList>
    </citation>
    <scope>NUCLEOTIDE SEQUENCE</scope>
</reference>
<dbReference type="InterPro" id="IPR023214">
    <property type="entry name" value="HAD_sf"/>
</dbReference>
<dbReference type="SUPFAM" id="SSF56784">
    <property type="entry name" value="HAD-like"/>
    <property type="match status" value="1"/>
</dbReference>
<dbReference type="InterPro" id="IPR023465">
    <property type="entry name" value="Riboflavin_kinase_dom_sf"/>
</dbReference>
<dbReference type="AlphaFoldDB" id="A0AAD2DHP1"/>
<comment type="pathway">
    <text evidence="1">Cofactor biosynthesis; FMN biosynthesis; FMN from riboflavin (ATP route): step 1/1.</text>
</comment>
<dbReference type="SFLD" id="SFLDG01129">
    <property type="entry name" value="C1.5:_HAD__Beta-PGM__Phosphata"/>
    <property type="match status" value="1"/>
</dbReference>
<evidence type="ECO:0000256" key="5">
    <source>
        <dbReference type="ARBA" id="ARBA00022679"/>
    </source>
</evidence>
<dbReference type="GO" id="GO:0043136">
    <property type="term" value="F:sn-glycerol 3-phosphatase activity"/>
    <property type="evidence" value="ECO:0007669"/>
    <property type="project" value="TreeGrafter"/>
</dbReference>
<dbReference type="PRINTS" id="PR00413">
    <property type="entry name" value="HADHALOGNASE"/>
</dbReference>
<gene>
    <name evidence="9" type="ORF">FPE_LOCUS2348</name>
</gene>
<keyword evidence="5" id="KW-0808">Transferase</keyword>
<dbReference type="Gene3D" id="1.10.150.240">
    <property type="entry name" value="Putative phosphatase, domain 2"/>
    <property type="match status" value="1"/>
</dbReference>
<dbReference type="Proteomes" id="UP000834106">
    <property type="component" value="Chromosome 1"/>
</dbReference>
<protein>
    <recommendedName>
        <fullName evidence="2">riboflavin kinase</fullName>
        <ecNumber evidence="2">2.7.1.26</ecNumber>
    </recommendedName>
</protein>
<dbReference type="PANTHER" id="PTHR18901:SF44">
    <property type="entry name" value="OS01G0757900 PROTEIN"/>
    <property type="match status" value="1"/>
</dbReference>
<dbReference type="InterPro" id="IPR015865">
    <property type="entry name" value="Riboflavin_kinase_bac/euk"/>
</dbReference>
<dbReference type="Gene3D" id="2.40.30.30">
    <property type="entry name" value="Riboflavin kinase-like"/>
    <property type="match status" value="1"/>
</dbReference>
<proteinExistence type="predicted"/>
<dbReference type="Pfam" id="PF00702">
    <property type="entry name" value="Hydrolase"/>
    <property type="match status" value="1"/>
</dbReference>
<dbReference type="GO" id="GO:0006114">
    <property type="term" value="P:glycerol biosynthetic process"/>
    <property type="evidence" value="ECO:0007669"/>
    <property type="project" value="TreeGrafter"/>
</dbReference>
<evidence type="ECO:0000313" key="10">
    <source>
        <dbReference type="Proteomes" id="UP000834106"/>
    </source>
</evidence>
<evidence type="ECO:0000259" key="8">
    <source>
        <dbReference type="Pfam" id="PF01687"/>
    </source>
</evidence>
<evidence type="ECO:0000256" key="3">
    <source>
        <dbReference type="ARBA" id="ARBA00022630"/>
    </source>
</evidence>
<evidence type="ECO:0000313" key="9">
    <source>
        <dbReference type="EMBL" id="CAI9754917.1"/>
    </source>
</evidence>
<dbReference type="SFLD" id="SFLDS00003">
    <property type="entry name" value="Haloacid_Dehalogenase"/>
    <property type="match status" value="1"/>
</dbReference>
<dbReference type="InterPro" id="IPR006439">
    <property type="entry name" value="HAD-SF_hydro_IA"/>
</dbReference>
<dbReference type="FunFam" id="1.10.150.240:FF:000001">
    <property type="entry name" value="Haloacid dehalogenase-like hydrolase domain"/>
    <property type="match status" value="1"/>
</dbReference>
<feature type="domain" description="Riboflavin kinase" evidence="8">
    <location>
        <begin position="267"/>
        <end position="352"/>
    </location>
</feature>
<sequence length="383" mass="42445">MESSNGDVKAYISAVIFDLDGTLLSTEQVTRDILKDFLAIFGKVQDKEKEKKRLGMANKEAAIAIVNDYELPLTPEQFTIEIMPMYHGLWQQAKALPGVNRLMKHLRKHGVPFSLASNSITKNIDAKISHHEGWKENFATILGIDQVKSGKPSPDMFLEAANRMSVDPANCLVIEDSLVGVKAGKAAGMKVVAVPSLQVESHLYSIADSILHSLLEIQPQLWGLPKFGDWVDNTLPIEPIRITGLFSNGLLLEYEDGGWSALPDQVWGLYIGWVKFDEQKVSKGVISVGWDLKCCDSKRKIQACTVEGNDETINDSKMQILLVGYLRRSCHVGNMLENLEILEEDILAARASLNLPAFSYNSLNAFLQGDSVEDSFTALNDNH</sequence>
<dbReference type="NCBIfam" id="TIGR01509">
    <property type="entry name" value="HAD-SF-IA-v3"/>
    <property type="match status" value="1"/>
</dbReference>
<dbReference type="EMBL" id="OU503036">
    <property type="protein sequence ID" value="CAI9754917.1"/>
    <property type="molecule type" value="Genomic_DNA"/>
</dbReference>
<dbReference type="SUPFAM" id="SSF82114">
    <property type="entry name" value="Riboflavin kinase-like"/>
    <property type="match status" value="1"/>
</dbReference>
<dbReference type="GO" id="GO:0005524">
    <property type="term" value="F:ATP binding"/>
    <property type="evidence" value="ECO:0007669"/>
    <property type="project" value="UniProtKB-KW"/>
</dbReference>
<keyword evidence="10" id="KW-1185">Reference proteome</keyword>
<evidence type="ECO:0000256" key="7">
    <source>
        <dbReference type="ARBA" id="ARBA00022840"/>
    </source>
</evidence>
<keyword evidence="4" id="KW-0288">FMN</keyword>
<evidence type="ECO:0000256" key="6">
    <source>
        <dbReference type="ARBA" id="ARBA00022741"/>
    </source>
</evidence>
<dbReference type="Gene3D" id="3.40.50.1000">
    <property type="entry name" value="HAD superfamily/HAD-like"/>
    <property type="match status" value="1"/>
</dbReference>
<organism evidence="9 10">
    <name type="scientific">Fraxinus pennsylvanica</name>
    <dbReference type="NCBI Taxonomy" id="56036"/>
    <lineage>
        <taxon>Eukaryota</taxon>
        <taxon>Viridiplantae</taxon>
        <taxon>Streptophyta</taxon>
        <taxon>Embryophyta</taxon>
        <taxon>Tracheophyta</taxon>
        <taxon>Spermatophyta</taxon>
        <taxon>Magnoliopsida</taxon>
        <taxon>eudicotyledons</taxon>
        <taxon>Gunneridae</taxon>
        <taxon>Pentapetalae</taxon>
        <taxon>asterids</taxon>
        <taxon>lamiids</taxon>
        <taxon>Lamiales</taxon>
        <taxon>Oleaceae</taxon>
        <taxon>Oleeae</taxon>
        <taxon>Fraxinus</taxon>
    </lineage>
</organism>
<keyword evidence="7" id="KW-0067">ATP-binding</keyword>
<dbReference type="GO" id="GO:0008531">
    <property type="term" value="F:riboflavin kinase activity"/>
    <property type="evidence" value="ECO:0007669"/>
    <property type="project" value="UniProtKB-EC"/>
</dbReference>
<evidence type="ECO:0000256" key="2">
    <source>
        <dbReference type="ARBA" id="ARBA00012105"/>
    </source>
</evidence>
<dbReference type="Pfam" id="PF01687">
    <property type="entry name" value="Flavokinase"/>
    <property type="match status" value="1"/>
</dbReference>